<proteinExistence type="predicted"/>
<dbReference type="InterPro" id="IPR023772">
    <property type="entry name" value="DNA-bd_HTH_TetR-type_CS"/>
</dbReference>
<feature type="domain" description="HTH tetR-type" evidence="6">
    <location>
        <begin position="11"/>
        <end position="71"/>
    </location>
</feature>
<keyword evidence="8" id="KW-1185">Reference proteome</keyword>
<feature type="DNA-binding region" description="H-T-H motif" evidence="5">
    <location>
        <begin position="34"/>
        <end position="53"/>
    </location>
</feature>
<dbReference type="SUPFAM" id="SSF48498">
    <property type="entry name" value="Tetracyclin repressor-like, C-terminal domain"/>
    <property type="match status" value="1"/>
</dbReference>
<dbReference type="PANTHER" id="PTHR30055">
    <property type="entry name" value="HTH-TYPE TRANSCRIPTIONAL REGULATOR RUTR"/>
    <property type="match status" value="1"/>
</dbReference>
<dbReference type="InterPro" id="IPR001647">
    <property type="entry name" value="HTH_TetR"/>
</dbReference>
<keyword evidence="4" id="KW-0804">Transcription</keyword>
<keyword evidence="1" id="KW-0678">Repressor</keyword>
<name>A0ABP8L5C5_9MICO</name>
<dbReference type="InterPro" id="IPR036271">
    <property type="entry name" value="Tet_transcr_reg_TetR-rel_C_sf"/>
</dbReference>
<accession>A0ABP8L5C5</accession>
<dbReference type="Pfam" id="PF00440">
    <property type="entry name" value="TetR_N"/>
    <property type="match status" value="1"/>
</dbReference>
<comment type="caution">
    <text evidence="7">The sequence shown here is derived from an EMBL/GenBank/DDBJ whole genome shotgun (WGS) entry which is preliminary data.</text>
</comment>
<evidence type="ECO:0000256" key="3">
    <source>
        <dbReference type="ARBA" id="ARBA00023125"/>
    </source>
</evidence>
<dbReference type="InterPro" id="IPR009057">
    <property type="entry name" value="Homeodomain-like_sf"/>
</dbReference>
<evidence type="ECO:0000259" key="6">
    <source>
        <dbReference type="PROSITE" id="PS50977"/>
    </source>
</evidence>
<dbReference type="SUPFAM" id="SSF46689">
    <property type="entry name" value="Homeodomain-like"/>
    <property type="match status" value="1"/>
</dbReference>
<keyword evidence="2" id="KW-0805">Transcription regulation</keyword>
<dbReference type="PROSITE" id="PS01081">
    <property type="entry name" value="HTH_TETR_1"/>
    <property type="match status" value="1"/>
</dbReference>
<evidence type="ECO:0000256" key="2">
    <source>
        <dbReference type="ARBA" id="ARBA00023015"/>
    </source>
</evidence>
<evidence type="ECO:0000256" key="4">
    <source>
        <dbReference type="ARBA" id="ARBA00023163"/>
    </source>
</evidence>
<dbReference type="Pfam" id="PF13977">
    <property type="entry name" value="TetR_C_6"/>
    <property type="match status" value="1"/>
</dbReference>
<gene>
    <name evidence="7" type="ORF">GCM10023169_16940</name>
</gene>
<evidence type="ECO:0000313" key="7">
    <source>
        <dbReference type="EMBL" id="GAA4422451.1"/>
    </source>
</evidence>
<dbReference type="InterPro" id="IPR050109">
    <property type="entry name" value="HTH-type_TetR-like_transc_reg"/>
</dbReference>
<dbReference type="Proteomes" id="UP001500622">
    <property type="component" value="Unassembled WGS sequence"/>
</dbReference>
<protein>
    <recommendedName>
        <fullName evidence="6">HTH tetR-type domain-containing protein</fullName>
    </recommendedName>
</protein>
<dbReference type="PRINTS" id="PR00455">
    <property type="entry name" value="HTHTETR"/>
</dbReference>
<dbReference type="InterPro" id="IPR039538">
    <property type="entry name" value="BetI_C"/>
</dbReference>
<evidence type="ECO:0000256" key="1">
    <source>
        <dbReference type="ARBA" id="ARBA00022491"/>
    </source>
</evidence>
<sequence length="198" mass="21537">MPRRPDPAQQERRRDAIVEAAATLFAEKGYEATTAADIGRAAGLSGPSVFYYFEDKATVFRALFERDVPRLRAVLERESAGDDPVDALLTIVRDLAADVNDPIAPGLVAELVRRAPHDPALAQVVMDADARTQRVLTALVERAVDVGRARPGLPAAVVARWIQIVVDGVALHGGESSDDPWPALRTLVLRFLRAEEKP</sequence>
<dbReference type="Gene3D" id="1.10.357.10">
    <property type="entry name" value="Tetracycline Repressor, domain 2"/>
    <property type="match status" value="1"/>
</dbReference>
<dbReference type="PANTHER" id="PTHR30055:SF229">
    <property type="entry name" value="HTH-TYPE TRANSCRIPTIONAL REPRESSOR RV1474C"/>
    <property type="match status" value="1"/>
</dbReference>
<evidence type="ECO:0000256" key="5">
    <source>
        <dbReference type="PROSITE-ProRule" id="PRU00335"/>
    </source>
</evidence>
<dbReference type="EMBL" id="BAABGN010000007">
    <property type="protein sequence ID" value="GAA4422451.1"/>
    <property type="molecule type" value="Genomic_DNA"/>
</dbReference>
<evidence type="ECO:0000313" key="8">
    <source>
        <dbReference type="Proteomes" id="UP001500622"/>
    </source>
</evidence>
<keyword evidence="3 5" id="KW-0238">DNA-binding</keyword>
<dbReference type="RefSeq" id="WP_345215818.1">
    <property type="nucleotide sequence ID" value="NZ_BAABGN010000007.1"/>
</dbReference>
<dbReference type="PROSITE" id="PS50977">
    <property type="entry name" value="HTH_TETR_2"/>
    <property type="match status" value="1"/>
</dbReference>
<organism evidence="7 8">
    <name type="scientific">Georgenia halophila</name>
    <dbReference type="NCBI Taxonomy" id="620889"/>
    <lineage>
        <taxon>Bacteria</taxon>
        <taxon>Bacillati</taxon>
        <taxon>Actinomycetota</taxon>
        <taxon>Actinomycetes</taxon>
        <taxon>Micrococcales</taxon>
        <taxon>Bogoriellaceae</taxon>
        <taxon>Georgenia</taxon>
    </lineage>
</organism>
<reference evidence="8" key="1">
    <citation type="journal article" date="2019" name="Int. J. Syst. Evol. Microbiol.">
        <title>The Global Catalogue of Microorganisms (GCM) 10K type strain sequencing project: providing services to taxonomists for standard genome sequencing and annotation.</title>
        <authorList>
            <consortium name="The Broad Institute Genomics Platform"/>
            <consortium name="The Broad Institute Genome Sequencing Center for Infectious Disease"/>
            <person name="Wu L."/>
            <person name="Ma J."/>
        </authorList>
    </citation>
    <scope>NUCLEOTIDE SEQUENCE [LARGE SCALE GENOMIC DNA]</scope>
    <source>
        <strain evidence="8">JCM 17810</strain>
    </source>
</reference>